<feature type="compositionally biased region" description="Basic and acidic residues" evidence="1">
    <location>
        <begin position="106"/>
        <end position="121"/>
    </location>
</feature>
<gene>
    <name evidence="2" type="ORF">NYPRO_LOCUS25332</name>
</gene>
<sequence>MVTDYGAFIKIPQSSCHTEKPSEIADVGDKVWDILNQGTRKNLSPNNSFQDYTGQITLKALLNTTCKKEEEAKSAEFEKLDPMRDSRKRKKEKKKKKHRKRKARHTSKESKAAKEGVEEKKRGRRGGGAGGAQEVRVRVEGVVERS</sequence>
<feature type="compositionally biased region" description="Basic and acidic residues" evidence="1">
    <location>
        <begin position="135"/>
        <end position="146"/>
    </location>
</feature>
<name>A0A811ZTP7_NYCPR</name>
<comment type="caution">
    <text evidence="2">The sequence shown here is derived from an EMBL/GenBank/DDBJ whole genome shotgun (WGS) entry which is preliminary data.</text>
</comment>
<dbReference type="AlphaFoldDB" id="A0A811ZTP7"/>
<feature type="region of interest" description="Disordered" evidence="1">
    <location>
        <begin position="70"/>
        <end position="146"/>
    </location>
</feature>
<dbReference type="Proteomes" id="UP000645828">
    <property type="component" value="Unassembled WGS sequence"/>
</dbReference>
<feature type="compositionally biased region" description="Basic residues" evidence="1">
    <location>
        <begin position="86"/>
        <end position="105"/>
    </location>
</feature>
<dbReference type="EMBL" id="CAJHUB010000775">
    <property type="protein sequence ID" value="CAD7692538.1"/>
    <property type="molecule type" value="Genomic_DNA"/>
</dbReference>
<protein>
    <submittedName>
        <fullName evidence="2">(raccoon dog) hypothetical protein</fullName>
    </submittedName>
</protein>
<organism evidence="2 3">
    <name type="scientific">Nyctereutes procyonoides</name>
    <name type="common">Raccoon dog</name>
    <name type="synonym">Canis procyonoides</name>
    <dbReference type="NCBI Taxonomy" id="34880"/>
    <lineage>
        <taxon>Eukaryota</taxon>
        <taxon>Metazoa</taxon>
        <taxon>Chordata</taxon>
        <taxon>Craniata</taxon>
        <taxon>Vertebrata</taxon>
        <taxon>Euteleostomi</taxon>
        <taxon>Mammalia</taxon>
        <taxon>Eutheria</taxon>
        <taxon>Laurasiatheria</taxon>
        <taxon>Carnivora</taxon>
        <taxon>Caniformia</taxon>
        <taxon>Canidae</taxon>
        <taxon>Nyctereutes</taxon>
    </lineage>
</organism>
<proteinExistence type="predicted"/>
<evidence type="ECO:0000256" key="1">
    <source>
        <dbReference type="SAM" id="MobiDB-lite"/>
    </source>
</evidence>
<accession>A0A811ZTP7</accession>
<evidence type="ECO:0000313" key="2">
    <source>
        <dbReference type="EMBL" id="CAD7692538.1"/>
    </source>
</evidence>
<keyword evidence="3" id="KW-1185">Reference proteome</keyword>
<feature type="compositionally biased region" description="Basic and acidic residues" evidence="1">
    <location>
        <begin position="70"/>
        <end position="85"/>
    </location>
</feature>
<reference evidence="2" key="1">
    <citation type="submission" date="2020-12" db="EMBL/GenBank/DDBJ databases">
        <authorList>
            <consortium name="Molecular Ecology Group"/>
        </authorList>
    </citation>
    <scope>NUCLEOTIDE SEQUENCE</scope>
    <source>
        <strain evidence="2">TBG_1078</strain>
    </source>
</reference>
<evidence type="ECO:0000313" key="3">
    <source>
        <dbReference type="Proteomes" id="UP000645828"/>
    </source>
</evidence>